<organism evidence="2 3">
    <name type="scientific">Marinobacterium mangrovicola</name>
    <dbReference type="NCBI Taxonomy" id="1476959"/>
    <lineage>
        <taxon>Bacteria</taxon>
        <taxon>Pseudomonadati</taxon>
        <taxon>Pseudomonadota</taxon>
        <taxon>Gammaproteobacteria</taxon>
        <taxon>Oceanospirillales</taxon>
        <taxon>Oceanospirillaceae</taxon>
        <taxon>Marinobacterium</taxon>
    </lineage>
</organism>
<dbReference type="Proteomes" id="UP000294546">
    <property type="component" value="Unassembled WGS sequence"/>
</dbReference>
<evidence type="ECO:0000313" key="2">
    <source>
        <dbReference type="EMBL" id="TCK08773.1"/>
    </source>
</evidence>
<keyword evidence="1" id="KW-0812">Transmembrane</keyword>
<dbReference type="EMBL" id="SMFU01000007">
    <property type="protein sequence ID" value="TCK08773.1"/>
    <property type="molecule type" value="Genomic_DNA"/>
</dbReference>
<keyword evidence="1" id="KW-1133">Transmembrane helix</keyword>
<accession>A0A4R1GNF0</accession>
<evidence type="ECO:0000256" key="1">
    <source>
        <dbReference type="SAM" id="Phobius"/>
    </source>
</evidence>
<protein>
    <submittedName>
        <fullName evidence="2">Uncharacterized protein</fullName>
    </submittedName>
</protein>
<evidence type="ECO:0000313" key="3">
    <source>
        <dbReference type="Proteomes" id="UP000294546"/>
    </source>
</evidence>
<dbReference type="AlphaFoldDB" id="A0A4R1GNF0"/>
<reference evidence="2 3" key="1">
    <citation type="submission" date="2019-03" db="EMBL/GenBank/DDBJ databases">
        <title>Genomic Encyclopedia of Archaeal and Bacterial Type Strains, Phase II (KMG-II): from individual species to whole genera.</title>
        <authorList>
            <person name="Goeker M."/>
        </authorList>
    </citation>
    <scope>NUCLEOTIDE SEQUENCE [LARGE SCALE GENOMIC DNA]</scope>
    <source>
        <strain evidence="2 3">DSM 27697</strain>
    </source>
</reference>
<name>A0A4R1GNF0_9GAMM</name>
<keyword evidence="3" id="KW-1185">Reference proteome</keyword>
<feature type="transmembrane region" description="Helical" evidence="1">
    <location>
        <begin position="27"/>
        <end position="51"/>
    </location>
</feature>
<sequence>MQRQVVRQDASHLTGSRPFMRLVRTGLLWDLIGYVLVLSLVVYLSAAHLGLLNEVSKPSKTADLGVRNGEYFETLAGNESEALKDQKQPFSRDTVQRAYRSVDRVAPDLLLERLELLQSRPAWTLLDIDAAQAKRDLWQLIREGDAALPAIAHFLARGADADFTKGGIDDEVGYPSLRLALFAALERIGGHQVESILYEELHKTQQPTEIEALGFYLNDASPGLYDQDIVRAARDVFSTLVNEGGGDRDTGPLFRIFSQYGDASISRELEGINQLNWGRYAAITLSELPDGGGVQALSNRVYGADRSDAGAQFAIKILAQSSEYPAAANALINSVRASLIPDRRWSELSRLIAGTYHLQLTSSDLGSTASDDRDIRSPVLKTNQYISRTPGGGQVVYGLEFASPVLAPDQILPRMELIDQLLFEVTSPVAKRELEKAYETLWLLNLEQEK</sequence>
<keyword evidence="1" id="KW-0472">Membrane</keyword>
<comment type="caution">
    <text evidence="2">The sequence shown here is derived from an EMBL/GenBank/DDBJ whole genome shotgun (WGS) entry which is preliminary data.</text>
</comment>
<gene>
    <name evidence="2" type="ORF">CLV83_0866</name>
</gene>
<proteinExistence type="predicted"/>